<evidence type="ECO:0000259" key="1">
    <source>
        <dbReference type="Pfam" id="PF01272"/>
    </source>
</evidence>
<evidence type="ECO:0000313" key="2">
    <source>
        <dbReference type="EMBL" id="KLN55993.1"/>
    </source>
</evidence>
<name>A0A0H2M0Q8_VARPD</name>
<dbReference type="InterPro" id="IPR036953">
    <property type="entry name" value="GreA/GreB_C_sf"/>
</dbReference>
<dbReference type="GO" id="GO:0006354">
    <property type="term" value="P:DNA-templated transcription elongation"/>
    <property type="evidence" value="ECO:0007669"/>
    <property type="project" value="TreeGrafter"/>
</dbReference>
<dbReference type="GO" id="GO:0016301">
    <property type="term" value="F:kinase activity"/>
    <property type="evidence" value="ECO:0007669"/>
    <property type="project" value="UniProtKB-KW"/>
</dbReference>
<feature type="domain" description="Transcription elongation factor GreA/GreB C-terminal" evidence="1">
    <location>
        <begin position="49"/>
        <end position="121"/>
    </location>
</feature>
<sequence>MHATIHGERTLTDLDFARLNKLPRLNLPPSLADLLACAEVTSSRAVPGNIVTMCSRVEIVDVHTRRRQTLTVCYPEEAKPAAGLISVLSPVGNSLLGLKVGDTARWEAPNGDACAAEVAAILFQPEATGDYTT</sequence>
<reference evidence="2 3" key="1">
    <citation type="submission" date="2015-03" db="EMBL/GenBank/DDBJ databases">
        <title>Genome sequence of Variovorax paradoxus TBEA6.</title>
        <authorList>
            <person name="Poehlein A."/>
            <person name="Schuldes J."/>
            <person name="Wuebbeler J.H."/>
            <person name="Hiessl S."/>
            <person name="Steinbuechel A."/>
            <person name="Daniel R."/>
        </authorList>
    </citation>
    <scope>NUCLEOTIDE SEQUENCE [LARGE SCALE GENOMIC DNA]</scope>
    <source>
        <strain evidence="2 3">TBEA6</strain>
    </source>
</reference>
<dbReference type="InterPro" id="IPR023459">
    <property type="entry name" value="Tscrpt_elong_fac_GreA/B_fam"/>
</dbReference>
<dbReference type="GO" id="GO:0070063">
    <property type="term" value="F:RNA polymerase binding"/>
    <property type="evidence" value="ECO:0007669"/>
    <property type="project" value="InterPro"/>
</dbReference>
<dbReference type="Pfam" id="PF01272">
    <property type="entry name" value="GreA_GreB"/>
    <property type="match status" value="1"/>
</dbReference>
<gene>
    <name evidence="2" type="primary">rnk</name>
    <name evidence="2" type="ORF">VPARA_26740</name>
</gene>
<dbReference type="InterPro" id="IPR001437">
    <property type="entry name" value="Tscrpt_elong_fac_GreA/B_C"/>
</dbReference>
<protein>
    <submittedName>
        <fullName evidence="2">Regulator of nucleoside diphosphate kinase</fullName>
    </submittedName>
</protein>
<dbReference type="GO" id="GO:0032784">
    <property type="term" value="P:regulation of DNA-templated transcription elongation"/>
    <property type="evidence" value="ECO:0007669"/>
    <property type="project" value="InterPro"/>
</dbReference>
<dbReference type="AlphaFoldDB" id="A0A0H2M0Q8"/>
<keyword evidence="3" id="KW-1185">Reference proteome</keyword>
<accession>A0A0H2M0Q8</accession>
<keyword evidence="2" id="KW-0418">Kinase</keyword>
<dbReference type="RefSeq" id="WP_047784862.1">
    <property type="nucleotide sequence ID" value="NZ_JZWI01000013.1"/>
</dbReference>
<dbReference type="EMBL" id="JZWI01000013">
    <property type="protein sequence ID" value="KLN55993.1"/>
    <property type="molecule type" value="Genomic_DNA"/>
</dbReference>
<evidence type="ECO:0000313" key="3">
    <source>
        <dbReference type="Proteomes" id="UP000035170"/>
    </source>
</evidence>
<dbReference type="Gene3D" id="3.10.50.30">
    <property type="entry name" value="Transcription elongation factor, GreA/GreB, C-terminal domain"/>
    <property type="match status" value="1"/>
</dbReference>
<dbReference type="Proteomes" id="UP000035170">
    <property type="component" value="Unassembled WGS sequence"/>
</dbReference>
<organism evidence="2 3">
    <name type="scientific">Variovorax paradoxus</name>
    <dbReference type="NCBI Taxonomy" id="34073"/>
    <lineage>
        <taxon>Bacteria</taxon>
        <taxon>Pseudomonadati</taxon>
        <taxon>Pseudomonadota</taxon>
        <taxon>Betaproteobacteria</taxon>
        <taxon>Burkholderiales</taxon>
        <taxon>Comamonadaceae</taxon>
        <taxon>Variovorax</taxon>
    </lineage>
</organism>
<dbReference type="PANTHER" id="PTHR30437:SF5">
    <property type="entry name" value="REGULATOR OF NUCLEOSIDE DIPHOSPHATE KINASE"/>
    <property type="match status" value="1"/>
</dbReference>
<dbReference type="SUPFAM" id="SSF54534">
    <property type="entry name" value="FKBP-like"/>
    <property type="match status" value="1"/>
</dbReference>
<dbReference type="PANTHER" id="PTHR30437">
    <property type="entry name" value="TRANSCRIPTION ELONGATION FACTOR GREA"/>
    <property type="match status" value="1"/>
</dbReference>
<comment type="caution">
    <text evidence="2">The sequence shown here is derived from an EMBL/GenBank/DDBJ whole genome shotgun (WGS) entry which is preliminary data.</text>
</comment>
<dbReference type="InterPro" id="IPR018151">
    <property type="entry name" value="TF_GreA/GreB_CS"/>
</dbReference>
<dbReference type="GO" id="GO:0003677">
    <property type="term" value="F:DNA binding"/>
    <property type="evidence" value="ECO:0007669"/>
    <property type="project" value="InterPro"/>
</dbReference>
<dbReference type="PATRIC" id="fig|34073.19.peg.2750"/>
<keyword evidence="2" id="KW-0808">Transferase</keyword>
<dbReference type="PROSITE" id="PS00830">
    <property type="entry name" value="GREAB_2"/>
    <property type="match status" value="1"/>
</dbReference>
<proteinExistence type="predicted"/>